<protein>
    <submittedName>
        <fullName evidence="2">Uncharacterized protein</fullName>
    </submittedName>
</protein>
<name>A0A7J6ADX9_AMEME</name>
<dbReference type="EMBL" id="JAAGNN010000014">
    <property type="protein sequence ID" value="KAF4080197.1"/>
    <property type="molecule type" value="Genomic_DNA"/>
</dbReference>
<dbReference type="Proteomes" id="UP000593565">
    <property type="component" value="Unassembled WGS sequence"/>
</dbReference>
<feature type="region of interest" description="Disordered" evidence="1">
    <location>
        <begin position="54"/>
        <end position="81"/>
    </location>
</feature>
<evidence type="ECO:0000313" key="2">
    <source>
        <dbReference type="EMBL" id="KAF4080197.1"/>
    </source>
</evidence>
<accession>A0A7J6ADX9</accession>
<comment type="caution">
    <text evidence="2">The sequence shown here is derived from an EMBL/GenBank/DDBJ whole genome shotgun (WGS) entry which is preliminary data.</text>
</comment>
<organism evidence="2 3">
    <name type="scientific">Ameiurus melas</name>
    <name type="common">Black bullhead</name>
    <name type="synonym">Silurus melas</name>
    <dbReference type="NCBI Taxonomy" id="219545"/>
    <lineage>
        <taxon>Eukaryota</taxon>
        <taxon>Metazoa</taxon>
        <taxon>Chordata</taxon>
        <taxon>Craniata</taxon>
        <taxon>Vertebrata</taxon>
        <taxon>Euteleostomi</taxon>
        <taxon>Actinopterygii</taxon>
        <taxon>Neopterygii</taxon>
        <taxon>Teleostei</taxon>
        <taxon>Ostariophysi</taxon>
        <taxon>Siluriformes</taxon>
        <taxon>Ictaluridae</taxon>
        <taxon>Ameiurus</taxon>
    </lineage>
</organism>
<evidence type="ECO:0000256" key="1">
    <source>
        <dbReference type="SAM" id="MobiDB-lite"/>
    </source>
</evidence>
<dbReference type="AlphaFoldDB" id="A0A7J6ADX9"/>
<keyword evidence="3" id="KW-1185">Reference proteome</keyword>
<evidence type="ECO:0000313" key="3">
    <source>
        <dbReference type="Proteomes" id="UP000593565"/>
    </source>
</evidence>
<gene>
    <name evidence="2" type="ORF">AMELA_G00167740</name>
</gene>
<sequence>MEKEHKGLCCSGNASEVNKRASGVRHLLLLNDTLYVSGFDLLSTLTVLSPRHNHVGRGTKSEQEYKWVQTRSRPLAPGASG</sequence>
<reference evidence="2 3" key="1">
    <citation type="submission" date="2020-02" db="EMBL/GenBank/DDBJ databases">
        <title>A chromosome-scale genome assembly of the black bullhead catfish (Ameiurus melas).</title>
        <authorList>
            <person name="Wen M."/>
            <person name="Zham M."/>
            <person name="Cabau C."/>
            <person name="Klopp C."/>
            <person name="Donnadieu C."/>
            <person name="Roques C."/>
            <person name="Bouchez O."/>
            <person name="Lampietro C."/>
            <person name="Jouanno E."/>
            <person name="Herpin A."/>
            <person name="Louis A."/>
            <person name="Berthelot C."/>
            <person name="Parey E."/>
            <person name="Roest-Crollius H."/>
            <person name="Braasch I."/>
            <person name="Postlethwait J."/>
            <person name="Robinson-Rechavi M."/>
            <person name="Echchiki A."/>
            <person name="Begum T."/>
            <person name="Montfort J."/>
            <person name="Schartl M."/>
            <person name="Bobe J."/>
            <person name="Guiguen Y."/>
        </authorList>
    </citation>
    <scope>NUCLEOTIDE SEQUENCE [LARGE SCALE GENOMIC DNA]</scope>
    <source>
        <strain evidence="2">M_S1</strain>
        <tissue evidence="2">Blood</tissue>
    </source>
</reference>
<proteinExistence type="predicted"/>